<comment type="caution">
    <text evidence="2">The sequence shown here is derived from an EMBL/GenBank/DDBJ whole genome shotgun (WGS) entry which is preliminary data.</text>
</comment>
<dbReference type="Proteomes" id="UP001597197">
    <property type="component" value="Unassembled WGS sequence"/>
</dbReference>
<evidence type="ECO:0000256" key="1">
    <source>
        <dbReference type="SAM" id="SignalP"/>
    </source>
</evidence>
<reference evidence="3" key="1">
    <citation type="journal article" date="2019" name="Int. J. Syst. Evol. Microbiol.">
        <title>The Global Catalogue of Microorganisms (GCM) 10K type strain sequencing project: providing services to taxonomists for standard genome sequencing and annotation.</title>
        <authorList>
            <consortium name="The Broad Institute Genomics Platform"/>
            <consortium name="The Broad Institute Genome Sequencing Center for Infectious Disease"/>
            <person name="Wu L."/>
            <person name="Ma J."/>
        </authorList>
    </citation>
    <scope>NUCLEOTIDE SEQUENCE [LARGE SCALE GENOMIC DNA]</scope>
    <source>
        <strain evidence="3">CGMCC 1.15795</strain>
    </source>
</reference>
<gene>
    <name evidence="2" type="ORF">ACFSDX_13475</name>
</gene>
<sequence>MQHRTLWPTLLLLLAPFFSASPACAQQPALRIEVLNVEPNKGKVVLALYKDKASWLKTPYRKLTLPTDKSTQTVVLAVPPGAYAISIFQDTNGNGELDQNFVGIPKEPIGFGNNYHPFGKPKFESAVINYAPASKLAAIKLFTIL</sequence>
<name>A0ABW4QV12_9BACT</name>
<organism evidence="2 3">
    <name type="scientific">Hymenobacter bucti</name>
    <dbReference type="NCBI Taxonomy" id="1844114"/>
    <lineage>
        <taxon>Bacteria</taxon>
        <taxon>Pseudomonadati</taxon>
        <taxon>Bacteroidota</taxon>
        <taxon>Cytophagia</taxon>
        <taxon>Cytophagales</taxon>
        <taxon>Hymenobacteraceae</taxon>
        <taxon>Hymenobacter</taxon>
    </lineage>
</organism>
<protein>
    <submittedName>
        <fullName evidence="2">DUF2141 domain-containing protein</fullName>
    </submittedName>
</protein>
<keyword evidence="3" id="KW-1185">Reference proteome</keyword>
<accession>A0ABW4QV12</accession>
<dbReference type="RefSeq" id="WP_382314352.1">
    <property type="nucleotide sequence ID" value="NZ_JBHUFD010000005.1"/>
</dbReference>
<dbReference type="EMBL" id="JBHUFD010000005">
    <property type="protein sequence ID" value="MFD1873449.1"/>
    <property type="molecule type" value="Genomic_DNA"/>
</dbReference>
<proteinExistence type="predicted"/>
<keyword evidence="1" id="KW-0732">Signal</keyword>
<feature type="signal peptide" evidence="1">
    <location>
        <begin position="1"/>
        <end position="25"/>
    </location>
</feature>
<dbReference type="InterPro" id="IPR018673">
    <property type="entry name" value="DUF2141"/>
</dbReference>
<evidence type="ECO:0000313" key="3">
    <source>
        <dbReference type="Proteomes" id="UP001597197"/>
    </source>
</evidence>
<evidence type="ECO:0000313" key="2">
    <source>
        <dbReference type="EMBL" id="MFD1873449.1"/>
    </source>
</evidence>
<dbReference type="Pfam" id="PF09912">
    <property type="entry name" value="DUF2141"/>
    <property type="match status" value="1"/>
</dbReference>
<feature type="chain" id="PRO_5046519230" evidence="1">
    <location>
        <begin position="26"/>
        <end position="145"/>
    </location>
</feature>